<feature type="transmembrane region" description="Helical" evidence="5">
    <location>
        <begin position="172"/>
        <end position="194"/>
    </location>
</feature>
<sequence length="315" mass="31922">MILSIILVVAGLAALVGGGELLVRGATGLALKARLSPLVIGLVVVGFGTSMPELVTSVEAVLAGSPAIAWGNIAGSNIANSLLILGGAAIVAPIIIPPGRALRDPLVGCGAALMLFTLAATRMADLAIGLAMLAAMFVYLFYCLRSGRRHAQSADALGIETEEVPTGWVGPVLLTLLGLAVLIGGGQMLVSGAIDLAELVGMSETVIGLTVVAIGTSLPELVTAIVAVRKGESELAFGNVAGSNVYNILFIGGSTMTLAPGSLPADMLPVDLGVMVLSAFAILGFVVFSRHISRLAGFLLLTCYAGYLTFLVISA</sequence>
<dbReference type="Pfam" id="PF01699">
    <property type="entry name" value="Na_Ca_ex"/>
    <property type="match status" value="2"/>
</dbReference>
<keyword evidence="2 5" id="KW-0812">Transmembrane</keyword>
<evidence type="ECO:0000256" key="3">
    <source>
        <dbReference type="ARBA" id="ARBA00022989"/>
    </source>
</evidence>
<feature type="domain" description="Sodium/calcium exchanger membrane region" evidence="6">
    <location>
        <begin position="172"/>
        <end position="312"/>
    </location>
</feature>
<comment type="caution">
    <text evidence="7">The sequence shown here is derived from an EMBL/GenBank/DDBJ whole genome shotgun (WGS) entry which is preliminary data.</text>
</comment>
<dbReference type="EMBL" id="WTYT01000007">
    <property type="protein sequence ID" value="MXO67157.1"/>
    <property type="molecule type" value="Genomic_DNA"/>
</dbReference>
<protein>
    <submittedName>
        <fullName evidence="7">Calcium/sodium antiporter</fullName>
    </submittedName>
</protein>
<feature type="domain" description="Sodium/calcium exchanger membrane region" evidence="6">
    <location>
        <begin position="4"/>
        <end position="143"/>
    </location>
</feature>
<dbReference type="Gene3D" id="1.20.1420.30">
    <property type="entry name" value="NCX, central ion-binding region"/>
    <property type="match status" value="1"/>
</dbReference>
<dbReference type="NCBIfam" id="TIGR00367">
    <property type="entry name" value="calcium/sodium antiporter"/>
    <property type="match status" value="1"/>
</dbReference>
<dbReference type="RefSeq" id="WP_160737593.1">
    <property type="nucleotide sequence ID" value="NZ_WTYT01000007.1"/>
</dbReference>
<keyword evidence="4 5" id="KW-0472">Membrane</keyword>
<dbReference type="GO" id="GO:0006874">
    <property type="term" value="P:intracellular calcium ion homeostasis"/>
    <property type="evidence" value="ECO:0007669"/>
    <property type="project" value="TreeGrafter"/>
</dbReference>
<name>A0A6I4T8M6_9SPHN</name>
<dbReference type="PANTHER" id="PTHR10846:SF8">
    <property type="entry name" value="INNER MEMBRANE PROTEIN YRBG"/>
    <property type="match status" value="1"/>
</dbReference>
<dbReference type="AlphaFoldDB" id="A0A6I4T8M6"/>
<evidence type="ECO:0000313" key="7">
    <source>
        <dbReference type="EMBL" id="MXO67157.1"/>
    </source>
</evidence>
<evidence type="ECO:0000256" key="2">
    <source>
        <dbReference type="ARBA" id="ARBA00022692"/>
    </source>
</evidence>
<evidence type="ECO:0000259" key="6">
    <source>
        <dbReference type="Pfam" id="PF01699"/>
    </source>
</evidence>
<evidence type="ECO:0000313" key="8">
    <source>
        <dbReference type="Proteomes" id="UP000438476"/>
    </source>
</evidence>
<accession>A0A6I4T8M6</accession>
<evidence type="ECO:0000256" key="1">
    <source>
        <dbReference type="ARBA" id="ARBA00004141"/>
    </source>
</evidence>
<reference evidence="7 8" key="1">
    <citation type="submission" date="2019-12" db="EMBL/GenBank/DDBJ databases">
        <title>Genomic-based taxomic classification of the family Erythrobacteraceae.</title>
        <authorList>
            <person name="Xu L."/>
        </authorList>
    </citation>
    <scope>NUCLEOTIDE SEQUENCE [LARGE SCALE GENOMIC DNA]</scope>
    <source>
        <strain evidence="7 8">LMG 29518</strain>
    </source>
</reference>
<keyword evidence="3 5" id="KW-1133">Transmembrane helix</keyword>
<dbReference type="OrthoDB" id="9794225at2"/>
<feature type="transmembrane region" description="Helical" evidence="5">
    <location>
        <begin position="235"/>
        <end position="256"/>
    </location>
</feature>
<dbReference type="InterPro" id="IPR044880">
    <property type="entry name" value="NCX_ion-bd_dom_sf"/>
</dbReference>
<feature type="transmembrane region" description="Helical" evidence="5">
    <location>
        <begin position="35"/>
        <end position="55"/>
    </location>
</feature>
<dbReference type="InterPro" id="IPR004837">
    <property type="entry name" value="NaCa_Exmemb"/>
</dbReference>
<feature type="transmembrane region" description="Helical" evidence="5">
    <location>
        <begin position="206"/>
        <end position="228"/>
    </location>
</feature>
<dbReference type="GO" id="GO:0005886">
    <property type="term" value="C:plasma membrane"/>
    <property type="evidence" value="ECO:0007669"/>
    <property type="project" value="TreeGrafter"/>
</dbReference>
<dbReference type="GO" id="GO:0005262">
    <property type="term" value="F:calcium channel activity"/>
    <property type="evidence" value="ECO:0007669"/>
    <property type="project" value="TreeGrafter"/>
</dbReference>
<feature type="transmembrane region" description="Helical" evidence="5">
    <location>
        <begin position="6"/>
        <end position="23"/>
    </location>
</feature>
<proteinExistence type="predicted"/>
<dbReference type="InterPro" id="IPR004481">
    <property type="entry name" value="K/Na/Ca-exchanger"/>
</dbReference>
<feature type="transmembrane region" description="Helical" evidence="5">
    <location>
        <begin position="126"/>
        <end position="144"/>
    </location>
</feature>
<feature type="transmembrane region" description="Helical" evidence="5">
    <location>
        <begin position="268"/>
        <end position="288"/>
    </location>
</feature>
<gene>
    <name evidence="7" type="ORF">GRI91_15435</name>
</gene>
<evidence type="ECO:0000256" key="5">
    <source>
        <dbReference type="SAM" id="Phobius"/>
    </source>
</evidence>
<feature type="transmembrane region" description="Helical" evidence="5">
    <location>
        <begin position="295"/>
        <end position="313"/>
    </location>
</feature>
<dbReference type="GO" id="GO:0008273">
    <property type="term" value="F:calcium, potassium:sodium antiporter activity"/>
    <property type="evidence" value="ECO:0007669"/>
    <property type="project" value="TreeGrafter"/>
</dbReference>
<dbReference type="Proteomes" id="UP000438476">
    <property type="component" value="Unassembled WGS sequence"/>
</dbReference>
<comment type="subcellular location">
    <subcellularLocation>
        <location evidence="1">Membrane</location>
        <topology evidence="1">Multi-pass membrane protein</topology>
    </subcellularLocation>
</comment>
<dbReference type="PANTHER" id="PTHR10846">
    <property type="entry name" value="SODIUM/POTASSIUM/CALCIUM EXCHANGER"/>
    <property type="match status" value="1"/>
</dbReference>
<feature type="transmembrane region" description="Helical" evidence="5">
    <location>
        <begin position="67"/>
        <end position="95"/>
    </location>
</feature>
<organism evidence="7 8">
    <name type="scientific">Altericroceibacterium endophyticum</name>
    <dbReference type="NCBI Taxonomy" id="1808508"/>
    <lineage>
        <taxon>Bacteria</taxon>
        <taxon>Pseudomonadati</taxon>
        <taxon>Pseudomonadota</taxon>
        <taxon>Alphaproteobacteria</taxon>
        <taxon>Sphingomonadales</taxon>
        <taxon>Erythrobacteraceae</taxon>
        <taxon>Altericroceibacterium</taxon>
    </lineage>
</organism>
<evidence type="ECO:0000256" key="4">
    <source>
        <dbReference type="ARBA" id="ARBA00023136"/>
    </source>
</evidence>
<keyword evidence="8" id="KW-1185">Reference proteome</keyword>